<evidence type="ECO:0000256" key="2">
    <source>
        <dbReference type="ARBA" id="ARBA00006310"/>
    </source>
</evidence>
<evidence type="ECO:0000256" key="18">
    <source>
        <dbReference type="PIRSR" id="PIRSR601461-1"/>
    </source>
</evidence>
<keyword evidence="10" id="KW-0064">Aspartyl protease</keyword>
<dbReference type="PROSITE" id="PS00141">
    <property type="entry name" value="ASP_PROTEASE"/>
    <property type="match status" value="2"/>
</dbReference>
<evidence type="ECO:0000256" key="20">
    <source>
        <dbReference type="SAM" id="SignalP"/>
    </source>
</evidence>
<dbReference type="InterPro" id="IPR032861">
    <property type="entry name" value="TAXi_N"/>
</dbReference>
<reference evidence="22 23" key="1">
    <citation type="submission" date="2012-08" db="EMBL/GenBank/DDBJ databases">
        <title>Oryza genome evolution.</title>
        <authorList>
            <person name="Wing R.A."/>
        </authorList>
    </citation>
    <scope>NUCLEOTIDE SEQUENCE</scope>
</reference>
<proteinExistence type="inferred from homology"/>
<keyword evidence="23" id="KW-1185">Reference proteome</keyword>
<dbReference type="SUPFAM" id="SSF69572">
    <property type="entry name" value="Activating enzymes of the ubiquitin-like proteins"/>
    <property type="match status" value="1"/>
</dbReference>
<dbReference type="Gene3D" id="3.10.290.20">
    <property type="entry name" value="Ubiquitin-like 2 activating enzyme e1b. Chain: B, domain 3"/>
    <property type="match status" value="1"/>
</dbReference>
<dbReference type="InterPro" id="IPR001461">
    <property type="entry name" value="Aspartic_peptidase_A1"/>
</dbReference>
<dbReference type="GO" id="GO:0004190">
    <property type="term" value="F:aspartic-type endopeptidase activity"/>
    <property type="evidence" value="ECO:0007669"/>
    <property type="project" value="UniProtKB-KW"/>
</dbReference>
<dbReference type="InterPro" id="IPR035985">
    <property type="entry name" value="Ubiquitin-activating_enz"/>
</dbReference>
<evidence type="ECO:0000256" key="19">
    <source>
        <dbReference type="PROSITE-ProRule" id="PRU10132"/>
    </source>
</evidence>
<feature type="active site" evidence="18">
    <location>
        <position position="277"/>
    </location>
</feature>
<dbReference type="Gene3D" id="1.10.10.520">
    <property type="entry name" value="Ubiquitin activating enzymes (Uba3). Chain: B, domain 2"/>
    <property type="match status" value="1"/>
</dbReference>
<evidence type="ECO:0000259" key="21">
    <source>
        <dbReference type="PROSITE" id="PS51767"/>
    </source>
</evidence>
<sequence length="851" mass="92363">MAAGWANPVGFFLLLLLLAAAAARADKPVRGGLAAVADESSAVFPLYGDVYPHGLYYVAMSIGNPPRPYFLDVDTGSDLTWLQCDAPCVSCSKVPHPLYRPTKNKLVPCVDQMCAALHGGLTGRHKCDSPQQQCDYEIRYADQGSSLGVLVTDSFVLRLANSSIVRPSISFGCGYDQEVGSSTEVAPTDGVLGLGSGSISLLSQLKQHGITKNVVGHCLSTRGGGFLFFGDDLVPYSRATWAPMTRSAFRNYYSPGSASLYFGGRSLGVRPMEVVFDSGSSFTYFAAQPYQALVAAIKGDLSKNMKEVPDHSLPLCWKGKKPFKSVLDVKKEFKSVILNFSNGKKALMEIPPENYLIVTKYGNACLGILNGSEVGLKDLNIVGGLDKSAHDKWAGGRDAGAAFSAAFTHATSPATTRSIEMDSAVEEATEPERWRDLDTLLTRAGNLVHADFDPSPGLREMMGNLVEVLVVGAGGLGCELLKDLALSGFRKLHVIDMDTIDVSNLNRQFLFRIEDKEIEFYSQFSIIVLCLDSIEARSYINSVACGFLEYDSDDKPIPVTIKFMVDGGTEGFKGHARVIIPGKTPCFECNIWLFPPQVKFPLCTLAETPRTAAHCIEYAHLIKWNEVHPGKPFDADDAEHMQWIYSEALKRAELFGISGVTYSFTQGVIKNIIPAIASTNAIISAACALEALKLMSGCSKTVSNYLTYNGLDGTHINASEFVRDKDCLVCGPGTLLELDTLTTLLEIYNSSANLQQFIKMLEEHPRLLMSRASVTHEGSNLYMQSPEILEPMTRPNLGVPMFELLKGGACATVHVAGMAEKNGKKVSSLRKLRVAVKGVKEASKMDTTESS</sequence>
<dbReference type="Pfam" id="PF00899">
    <property type="entry name" value="ThiF"/>
    <property type="match status" value="2"/>
</dbReference>
<dbReference type="PANTHER" id="PTHR13683:SF800">
    <property type="entry name" value="EUKARYOTIC ASPARTYL PROTEASE FAMILY PROTEIN"/>
    <property type="match status" value="1"/>
</dbReference>
<dbReference type="GO" id="GO:0005524">
    <property type="term" value="F:ATP binding"/>
    <property type="evidence" value="ECO:0007669"/>
    <property type="project" value="UniProtKB-KW"/>
</dbReference>
<dbReference type="GO" id="GO:0019781">
    <property type="term" value="F:NEDD8 activating enzyme activity"/>
    <property type="evidence" value="ECO:0007669"/>
    <property type="project" value="UniProtKB-EC"/>
</dbReference>
<dbReference type="FunFam" id="2.40.70.10:FF:000027">
    <property type="entry name" value="Aspartic proteinase Asp1 isoform A"/>
    <property type="match status" value="1"/>
</dbReference>
<dbReference type="Gramene" id="LPERR12G04280.1">
    <property type="protein sequence ID" value="LPERR12G04280.1"/>
    <property type="gene ID" value="LPERR12G04280"/>
</dbReference>
<dbReference type="PROSITE" id="PS00865">
    <property type="entry name" value="UBIQUITIN_ACTIVAT_2"/>
    <property type="match status" value="1"/>
</dbReference>
<dbReference type="SUPFAM" id="SSF50630">
    <property type="entry name" value="Acid proteases"/>
    <property type="match status" value="1"/>
</dbReference>
<protein>
    <recommendedName>
        <fullName evidence="16">Aspartic proteinase Asp1</fullName>
        <ecNumber evidence="14">6.2.1.64</ecNumber>
    </recommendedName>
    <alternativeName>
        <fullName evidence="4">NEDD8-activating enzyme E1 catalytic subunit</fullName>
    </alternativeName>
    <alternativeName>
        <fullName evidence="17">Nucellin-like protein</fullName>
    </alternativeName>
</protein>
<feature type="active site" evidence="18">
    <location>
        <position position="74"/>
    </location>
</feature>
<dbReference type="Pfam" id="PF08825">
    <property type="entry name" value="E2_bind"/>
    <property type="match status" value="1"/>
</dbReference>
<dbReference type="InterPro" id="IPR033127">
    <property type="entry name" value="UBQ-activ_enz_E1_Cys_AS"/>
</dbReference>
<keyword evidence="6" id="KW-0645">Protease</keyword>
<reference evidence="23" key="2">
    <citation type="submission" date="2013-12" db="EMBL/GenBank/DDBJ databases">
        <authorList>
            <person name="Yu Y."/>
            <person name="Lee S."/>
            <person name="de Baynast K."/>
            <person name="Wissotski M."/>
            <person name="Liu L."/>
            <person name="Talag J."/>
            <person name="Goicoechea J."/>
            <person name="Angelova A."/>
            <person name="Jetty R."/>
            <person name="Kudrna D."/>
            <person name="Golser W."/>
            <person name="Rivera L."/>
            <person name="Zhang J."/>
            <person name="Wing R."/>
        </authorList>
    </citation>
    <scope>NUCLEOTIDE SEQUENCE</scope>
</reference>
<accession>A0A0D9XXF4</accession>
<dbReference type="SMART" id="SM01181">
    <property type="entry name" value="E2_bind"/>
    <property type="match status" value="1"/>
</dbReference>
<feature type="active site" description="Glycyl thioester intermediate" evidence="19">
    <location>
        <position position="603"/>
    </location>
</feature>
<evidence type="ECO:0000256" key="3">
    <source>
        <dbReference type="ARBA" id="ARBA00007447"/>
    </source>
</evidence>
<comment type="similarity">
    <text evidence="2">Belongs to the ubiquitin-activating E1 family. UBA3 subfamily.</text>
</comment>
<dbReference type="eggNOG" id="KOG1339">
    <property type="taxonomic scope" value="Eukaryota"/>
</dbReference>
<dbReference type="STRING" id="77586.A0A0D9XXF4"/>
<dbReference type="InterPro" id="IPR000594">
    <property type="entry name" value="ThiF_NAD_FAD-bd"/>
</dbReference>
<evidence type="ECO:0000256" key="9">
    <source>
        <dbReference type="ARBA" id="ARBA00022741"/>
    </source>
</evidence>
<evidence type="ECO:0000256" key="7">
    <source>
        <dbReference type="ARBA" id="ARBA00022729"/>
    </source>
</evidence>
<keyword evidence="7 20" id="KW-0732">Signal</keyword>
<keyword evidence="9" id="KW-0547">Nucleotide-binding</keyword>
<dbReference type="Gene3D" id="2.40.70.10">
    <property type="entry name" value="Acid Proteases"/>
    <property type="match status" value="2"/>
</dbReference>
<evidence type="ECO:0000313" key="23">
    <source>
        <dbReference type="Proteomes" id="UP000032180"/>
    </source>
</evidence>
<dbReference type="GO" id="GO:0045116">
    <property type="term" value="P:protein neddylation"/>
    <property type="evidence" value="ECO:0007669"/>
    <property type="project" value="InterPro"/>
</dbReference>
<keyword evidence="8" id="KW-0677">Repeat</keyword>
<dbReference type="InterPro" id="IPR023318">
    <property type="entry name" value="Ub_act_enz_dom_a_sf"/>
</dbReference>
<dbReference type="Pfam" id="PF14541">
    <property type="entry name" value="TAXi_C"/>
    <property type="match status" value="1"/>
</dbReference>
<dbReference type="FunFam" id="1.10.10.520:FF:000001">
    <property type="entry name" value="NEDD8-activating enzyme E1 catalytic subunit"/>
    <property type="match status" value="1"/>
</dbReference>
<evidence type="ECO:0000256" key="11">
    <source>
        <dbReference type="ARBA" id="ARBA00022786"/>
    </source>
</evidence>
<dbReference type="InterPro" id="IPR032799">
    <property type="entry name" value="TAXi_C"/>
</dbReference>
<evidence type="ECO:0000256" key="15">
    <source>
        <dbReference type="ARBA" id="ARBA00024626"/>
    </source>
</evidence>
<dbReference type="Gene3D" id="3.40.50.720">
    <property type="entry name" value="NAD(P)-binding Rossmann-like Domain"/>
    <property type="match status" value="2"/>
</dbReference>
<dbReference type="eggNOG" id="KOG2015">
    <property type="taxonomic scope" value="Eukaryota"/>
</dbReference>
<dbReference type="HOGENOM" id="CLU_335372_0_0_1"/>
<evidence type="ECO:0000256" key="12">
    <source>
        <dbReference type="ARBA" id="ARBA00022801"/>
    </source>
</evidence>
<evidence type="ECO:0000256" key="6">
    <source>
        <dbReference type="ARBA" id="ARBA00022670"/>
    </source>
</evidence>
<comment type="pathway">
    <text evidence="1">Protein modification; protein neddylation.</text>
</comment>
<dbReference type="FunFam" id="2.40.70.10:FF:000015">
    <property type="entry name" value="Aspartyl protease family protein"/>
    <property type="match status" value="1"/>
</dbReference>
<evidence type="ECO:0000256" key="10">
    <source>
        <dbReference type="ARBA" id="ARBA00022750"/>
    </source>
</evidence>
<evidence type="ECO:0000256" key="1">
    <source>
        <dbReference type="ARBA" id="ARBA00005032"/>
    </source>
</evidence>
<evidence type="ECO:0000256" key="8">
    <source>
        <dbReference type="ARBA" id="ARBA00022737"/>
    </source>
</evidence>
<dbReference type="PANTHER" id="PTHR13683">
    <property type="entry name" value="ASPARTYL PROTEASES"/>
    <property type="match status" value="1"/>
</dbReference>
<dbReference type="InterPro" id="IPR014929">
    <property type="entry name" value="E2-binding"/>
</dbReference>
<dbReference type="GO" id="GO:0006508">
    <property type="term" value="P:proteolysis"/>
    <property type="evidence" value="ECO:0007669"/>
    <property type="project" value="UniProtKB-KW"/>
</dbReference>
<evidence type="ECO:0000256" key="14">
    <source>
        <dbReference type="ARBA" id="ARBA00023624"/>
    </source>
</evidence>
<dbReference type="PROSITE" id="PS51767">
    <property type="entry name" value="PEPTIDASE_A1"/>
    <property type="match status" value="1"/>
</dbReference>
<dbReference type="InterPro" id="IPR033121">
    <property type="entry name" value="PEPTIDASE_A1"/>
</dbReference>
<dbReference type="InterPro" id="IPR001969">
    <property type="entry name" value="Aspartic_peptidase_AS"/>
</dbReference>
<dbReference type="Pfam" id="PF14543">
    <property type="entry name" value="TAXi_N"/>
    <property type="match status" value="1"/>
</dbReference>
<reference evidence="22" key="3">
    <citation type="submission" date="2015-04" db="UniProtKB">
        <authorList>
            <consortium name="EnsemblPlants"/>
        </authorList>
    </citation>
    <scope>IDENTIFICATION</scope>
</reference>
<keyword evidence="12" id="KW-0378">Hydrolase</keyword>
<keyword evidence="5" id="KW-0436">Ligase</keyword>
<evidence type="ECO:0000313" key="22">
    <source>
        <dbReference type="EnsemblPlants" id="LPERR12G04280.1"/>
    </source>
</evidence>
<evidence type="ECO:0000256" key="4">
    <source>
        <dbReference type="ARBA" id="ARBA00015203"/>
    </source>
</evidence>
<keyword evidence="11" id="KW-0833">Ubl conjugation pathway</keyword>
<name>A0A0D9XXF4_9ORYZ</name>
<keyword evidence="13" id="KW-0067">ATP-binding</keyword>
<feature type="signal peptide" evidence="20">
    <location>
        <begin position="1"/>
        <end position="25"/>
    </location>
</feature>
<evidence type="ECO:0000256" key="13">
    <source>
        <dbReference type="ARBA" id="ARBA00022840"/>
    </source>
</evidence>
<dbReference type="InterPro" id="IPR021109">
    <property type="entry name" value="Peptidase_aspartic_dom_sf"/>
</dbReference>
<comment type="similarity">
    <text evidence="3">Belongs to the peptidase A1 family.</text>
</comment>
<evidence type="ECO:0000256" key="17">
    <source>
        <dbReference type="ARBA" id="ARBA00077656"/>
    </source>
</evidence>
<dbReference type="Proteomes" id="UP000032180">
    <property type="component" value="Chromosome 12"/>
</dbReference>
<dbReference type="EnsemblPlants" id="LPERR12G04280.1">
    <property type="protein sequence ID" value="LPERR12G04280.1"/>
    <property type="gene ID" value="LPERR12G04280"/>
</dbReference>
<organism evidence="22 23">
    <name type="scientific">Leersia perrieri</name>
    <dbReference type="NCBI Taxonomy" id="77586"/>
    <lineage>
        <taxon>Eukaryota</taxon>
        <taxon>Viridiplantae</taxon>
        <taxon>Streptophyta</taxon>
        <taxon>Embryophyta</taxon>
        <taxon>Tracheophyta</taxon>
        <taxon>Spermatophyta</taxon>
        <taxon>Magnoliopsida</taxon>
        <taxon>Liliopsida</taxon>
        <taxon>Poales</taxon>
        <taxon>Poaceae</taxon>
        <taxon>BOP clade</taxon>
        <taxon>Oryzoideae</taxon>
        <taxon>Oryzeae</taxon>
        <taxon>Oryzinae</taxon>
        <taxon>Leersia</taxon>
    </lineage>
</organism>
<dbReference type="EC" id="6.2.1.64" evidence="14"/>
<feature type="chain" id="PRO_5002350550" description="Aspartic proteinase Asp1" evidence="20">
    <location>
        <begin position="26"/>
        <end position="851"/>
    </location>
</feature>
<dbReference type="AlphaFoldDB" id="A0A0D9XXF4"/>
<comment type="catalytic activity">
    <reaction evidence="15">
        <text>ATP + [NEDD8 protein] + [E1 NEDD8-activating enzyme]-L-cysteine = AMP + diphosphate + [E1 NEDD8-activating enzyme]-S-[NEDD8 protein]-yl-L-cysteine.</text>
        <dbReference type="EC" id="6.2.1.64"/>
    </reaction>
</comment>
<evidence type="ECO:0000256" key="16">
    <source>
        <dbReference type="ARBA" id="ARBA00068871"/>
    </source>
</evidence>
<evidence type="ECO:0000256" key="5">
    <source>
        <dbReference type="ARBA" id="ARBA00022598"/>
    </source>
</evidence>
<feature type="domain" description="Peptidase A1" evidence="21">
    <location>
        <begin position="56"/>
        <end position="404"/>
    </location>
</feature>